<gene>
    <name evidence="2" type="ORF">XAT740_LOCUS55618</name>
</gene>
<evidence type="ECO:0000313" key="3">
    <source>
        <dbReference type="Proteomes" id="UP000663828"/>
    </source>
</evidence>
<protein>
    <recommendedName>
        <fullName evidence="1">Glycosyl-hydrolase family 116 N-terminal domain-containing protein</fullName>
    </recommendedName>
</protein>
<dbReference type="Pfam" id="PF12215">
    <property type="entry name" value="Glyco_hydr_116N"/>
    <property type="match status" value="1"/>
</dbReference>
<accession>A0A816EUA9</accession>
<dbReference type="PANTHER" id="PTHR12654:SF0">
    <property type="entry name" value="NON-LYSOSOMAL GLUCOSYLCERAMIDASE"/>
    <property type="match status" value="1"/>
</dbReference>
<feature type="non-terminal residue" evidence="2">
    <location>
        <position position="1"/>
    </location>
</feature>
<dbReference type="AlphaFoldDB" id="A0A816EUA9"/>
<feature type="domain" description="Glycosyl-hydrolase family 116 N-terminal" evidence="1">
    <location>
        <begin position="78"/>
        <end position="339"/>
    </location>
</feature>
<dbReference type="PANTHER" id="PTHR12654">
    <property type="entry name" value="BILE ACID BETA-GLUCOSIDASE-RELATED"/>
    <property type="match status" value="1"/>
</dbReference>
<comment type="caution">
    <text evidence="2">The sequence shown here is derived from an EMBL/GenBank/DDBJ whole genome shotgun (WGS) entry which is preliminary data.</text>
</comment>
<dbReference type="Proteomes" id="UP000663828">
    <property type="component" value="Unassembled WGS sequence"/>
</dbReference>
<reference evidence="2" key="1">
    <citation type="submission" date="2021-02" db="EMBL/GenBank/DDBJ databases">
        <authorList>
            <person name="Nowell W R."/>
        </authorList>
    </citation>
    <scope>NUCLEOTIDE SEQUENCE</scope>
</reference>
<organism evidence="2 3">
    <name type="scientific">Adineta ricciae</name>
    <name type="common">Rotifer</name>
    <dbReference type="NCBI Taxonomy" id="249248"/>
    <lineage>
        <taxon>Eukaryota</taxon>
        <taxon>Metazoa</taxon>
        <taxon>Spiralia</taxon>
        <taxon>Gnathifera</taxon>
        <taxon>Rotifera</taxon>
        <taxon>Eurotatoria</taxon>
        <taxon>Bdelloidea</taxon>
        <taxon>Adinetida</taxon>
        <taxon>Adinetidae</taxon>
        <taxon>Adineta</taxon>
    </lineage>
</organism>
<dbReference type="EMBL" id="CAJNOR010010497">
    <property type="protein sequence ID" value="CAF1654352.1"/>
    <property type="molecule type" value="Genomic_DNA"/>
</dbReference>
<sequence>MSPSQLDRLVATKHGWHVNFDKQFDPTWRPFARPRVRQLVEYIPLFMRYLRVWYKLKRAKRRAHMDFINPVPLQQIYGAPLGGLGCGTIGRGFKGEFCRYQLVPGLYEFQTVEANTFTVCVRRRHTTTYCQVLTPNRLRKRGLRTWNCAFPKENGHYQALYPQSWTTYDLPGQKIRLLCKQLSPFIPHDYQDSSLPVASFVWYIENLDDEPAEISLMFTWQAGSASDEFFCDAITHESVKVSDEDLSAAGISIRQKLREMKLEYCILGKQESDNTITTRTNFNTDSDTDGRDIWLDLSDDGRLTEKDTKYPKIGVLNTASCVCITTTVEPHQMKTSEFA</sequence>
<name>A0A816EUA9_ADIRI</name>
<evidence type="ECO:0000313" key="2">
    <source>
        <dbReference type="EMBL" id="CAF1654352.1"/>
    </source>
</evidence>
<dbReference type="GO" id="GO:0008422">
    <property type="term" value="F:beta-glucosidase activity"/>
    <property type="evidence" value="ECO:0007669"/>
    <property type="project" value="TreeGrafter"/>
</dbReference>
<dbReference type="InterPro" id="IPR024462">
    <property type="entry name" value="GH116_N"/>
</dbReference>
<dbReference type="InterPro" id="IPR052566">
    <property type="entry name" value="Non-lysos_glucosylceramidase"/>
</dbReference>
<evidence type="ECO:0000259" key="1">
    <source>
        <dbReference type="Pfam" id="PF12215"/>
    </source>
</evidence>
<keyword evidence="3" id="KW-1185">Reference proteome</keyword>
<proteinExistence type="predicted"/>